<dbReference type="InterPro" id="IPR004072">
    <property type="entry name" value="Vmron_rcpt_1"/>
</dbReference>
<keyword evidence="9 13" id="KW-0472">Membrane</keyword>
<evidence type="ECO:0000256" key="12">
    <source>
        <dbReference type="ARBA" id="ARBA00023224"/>
    </source>
</evidence>
<reference evidence="15" key="1">
    <citation type="submission" date="2025-08" db="UniProtKB">
        <authorList>
            <consortium name="Ensembl"/>
        </authorList>
    </citation>
    <scope>IDENTIFICATION</scope>
</reference>
<keyword evidence="8 13" id="KW-0297">G-protein coupled receptor</keyword>
<evidence type="ECO:0000256" key="4">
    <source>
        <dbReference type="ARBA" id="ARBA00022475"/>
    </source>
</evidence>
<feature type="transmembrane region" description="Helical" evidence="13">
    <location>
        <begin position="293"/>
        <end position="313"/>
    </location>
</feature>
<evidence type="ECO:0000256" key="7">
    <source>
        <dbReference type="ARBA" id="ARBA00022989"/>
    </source>
</evidence>
<keyword evidence="12 13" id="KW-0807">Transducer</keyword>
<keyword evidence="10 13" id="KW-0675">Receptor</keyword>
<dbReference type="Proteomes" id="UP000694414">
    <property type="component" value="Unplaced"/>
</dbReference>
<comment type="subcellular location">
    <subcellularLocation>
        <location evidence="2 13">Cell membrane</location>
        <topology evidence="2 13">Multi-pass membrane protein</topology>
    </subcellularLocation>
</comment>
<evidence type="ECO:0000259" key="14">
    <source>
        <dbReference type="PROSITE" id="PS50262"/>
    </source>
</evidence>
<feature type="transmembrane region" description="Helical" evidence="13">
    <location>
        <begin position="15"/>
        <end position="38"/>
    </location>
</feature>
<feature type="transmembrane region" description="Helical" evidence="13">
    <location>
        <begin position="212"/>
        <end position="234"/>
    </location>
</feature>
<dbReference type="PANTHER" id="PTHR24062">
    <property type="entry name" value="VOMERONASAL TYPE-1 RECEPTOR"/>
    <property type="match status" value="1"/>
</dbReference>
<organism evidence="15 16">
    <name type="scientific">Prolemur simus</name>
    <name type="common">Greater bamboo lemur</name>
    <name type="synonym">Hapalemur simus</name>
    <dbReference type="NCBI Taxonomy" id="1328070"/>
    <lineage>
        <taxon>Eukaryota</taxon>
        <taxon>Metazoa</taxon>
        <taxon>Chordata</taxon>
        <taxon>Craniata</taxon>
        <taxon>Vertebrata</taxon>
        <taxon>Euteleostomi</taxon>
        <taxon>Mammalia</taxon>
        <taxon>Eutheria</taxon>
        <taxon>Euarchontoglires</taxon>
        <taxon>Primates</taxon>
        <taxon>Strepsirrhini</taxon>
        <taxon>Lemuriformes</taxon>
        <taxon>Lemuridae</taxon>
        <taxon>Prolemur</taxon>
    </lineage>
</organism>
<keyword evidence="7 13" id="KW-1133">Transmembrane helix</keyword>
<dbReference type="Pfam" id="PF03402">
    <property type="entry name" value="V1R"/>
    <property type="match status" value="1"/>
</dbReference>
<accession>A0A8C9AT27</accession>
<dbReference type="FunFam" id="1.20.1070.10:FF:000033">
    <property type="entry name" value="Vomeronasal type-1 receptor"/>
    <property type="match status" value="1"/>
</dbReference>
<evidence type="ECO:0000256" key="5">
    <source>
        <dbReference type="ARBA" id="ARBA00022507"/>
    </source>
</evidence>
<evidence type="ECO:0000313" key="15">
    <source>
        <dbReference type="Ensembl" id="ENSPSMP00000037187.1"/>
    </source>
</evidence>
<dbReference type="CDD" id="cd13949">
    <property type="entry name" value="7tm_V1R_pheromone"/>
    <property type="match status" value="1"/>
</dbReference>
<dbReference type="Gene3D" id="1.20.1070.10">
    <property type="entry name" value="Rhodopsin 7-helix transmembrane proteins"/>
    <property type="match status" value="1"/>
</dbReference>
<evidence type="ECO:0000256" key="6">
    <source>
        <dbReference type="ARBA" id="ARBA00022692"/>
    </source>
</evidence>
<evidence type="ECO:0000256" key="1">
    <source>
        <dbReference type="ARBA" id="ARBA00003878"/>
    </source>
</evidence>
<keyword evidence="6 13" id="KW-0812">Transmembrane</keyword>
<protein>
    <recommendedName>
        <fullName evidence="13">Vomeronasal type-1 receptor</fullName>
    </recommendedName>
</protein>
<feature type="domain" description="G-protein coupled receptors family 1 profile" evidence="14">
    <location>
        <begin position="48"/>
        <end position="313"/>
    </location>
</feature>
<reference evidence="15" key="2">
    <citation type="submission" date="2025-09" db="UniProtKB">
        <authorList>
            <consortium name="Ensembl"/>
        </authorList>
    </citation>
    <scope>IDENTIFICATION</scope>
</reference>
<name>A0A8C9AT27_PROSS</name>
<evidence type="ECO:0000256" key="10">
    <source>
        <dbReference type="ARBA" id="ARBA00023170"/>
    </source>
</evidence>
<evidence type="ECO:0000256" key="11">
    <source>
        <dbReference type="ARBA" id="ARBA00023180"/>
    </source>
</evidence>
<evidence type="ECO:0000256" key="13">
    <source>
        <dbReference type="RuleBase" id="RU364061"/>
    </source>
</evidence>
<dbReference type="GO" id="GO:0019236">
    <property type="term" value="P:response to pheromone"/>
    <property type="evidence" value="ECO:0007669"/>
    <property type="project" value="UniProtKB-KW"/>
</dbReference>
<dbReference type="AlphaFoldDB" id="A0A8C9AT27"/>
<dbReference type="SUPFAM" id="SSF81321">
    <property type="entry name" value="Family A G protein-coupled receptor-like"/>
    <property type="match status" value="1"/>
</dbReference>
<feature type="transmembrane region" description="Helical" evidence="13">
    <location>
        <begin position="263"/>
        <end position="287"/>
    </location>
</feature>
<dbReference type="GeneTree" id="ENSGT00960000186612"/>
<dbReference type="Ensembl" id="ENSPSMT00000042838.1">
    <property type="protein sequence ID" value="ENSPSMP00000037187.1"/>
    <property type="gene ID" value="ENSPSMG00000025565.1"/>
</dbReference>
<dbReference type="PROSITE" id="PS50262">
    <property type="entry name" value="G_PROTEIN_RECEP_F1_2"/>
    <property type="match status" value="1"/>
</dbReference>
<dbReference type="PRINTS" id="PR01534">
    <property type="entry name" value="VOMERONASL1R"/>
</dbReference>
<dbReference type="GO" id="GO:0005886">
    <property type="term" value="C:plasma membrane"/>
    <property type="evidence" value="ECO:0007669"/>
    <property type="project" value="UniProtKB-SubCell"/>
</dbReference>
<dbReference type="GO" id="GO:0016503">
    <property type="term" value="F:pheromone receptor activity"/>
    <property type="evidence" value="ECO:0007669"/>
    <property type="project" value="InterPro"/>
</dbReference>
<keyword evidence="11" id="KW-0325">Glycoprotein</keyword>
<feature type="transmembrane region" description="Helical" evidence="13">
    <location>
        <begin position="44"/>
        <end position="61"/>
    </location>
</feature>
<comment type="function">
    <text evidence="1">Putative pheromone receptor.</text>
</comment>
<keyword evidence="4 13" id="KW-1003">Cell membrane</keyword>
<sequence>LCAYLCGHKVFKSTFTFPICLILSLSMGMSDVAMGMIFSSQTTVGLLGNLFLLYHYSFLYYTRGTLRSTDLILKHLTVANSLVVLSKGVPQTLAAFGMKHSLNDVECKLVFYVHRVGRGVCIGTTCLLSVFQAITISPTGSRWAELKPRAPQCIGPLSILCWILNLLVNTILLQYVTGQQNSINNTKEKDLGYCVVVHTHNSILRFLPVMLFSSYDVLCLGLMTWASGSMVCILHRHKQQVQHIHRTNLSPRSSPESRVTQSILVLVSTFVSFYTLSCVFTLLVTIFPNPGLWLVNTSALMDACFPTVSPFVLMGRDPRKPKIHSACCGRN</sequence>
<keyword evidence="16" id="KW-1185">Reference proteome</keyword>
<dbReference type="InterPro" id="IPR017452">
    <property type="entry name" value="GPCR_Rhodpsn_7TM"/>
</dbReference>
<evidence type="ECO:0000256" key="3">
    <source>
        <dbReference type="ARBA" id="ARBA00010663"/>
    </source>
</evidence>
<keyword evidence="5 13" id="KW-0589">Pheromone response</keyword>
<evidence type="ECO:0000256" key="9">
    <source>
        <dbReference type="ARBA" id="ARBA00023136"/>
    </source>
</evidence>
<evidence type="ECO:0000256" key="8">
    <source>
        <dbReference type="ARBA" id="ARBA00023040"/>
    </source>
</evidence>
<comment type="similarity">
    <text evidence="3 13">Belongs to the G-protein coupled receptor 1 family.</text>
</comment>
<evidence type="ECO:0000256" key="2">
    <source>
        <dbReference type="ARBA" id="ARBA00004651"/>
    </source>
</evidence>
<feature type="transmembrane region" description="Helical" evidence="13">
    <location>
        <begin position="157"/>
        <end position="176"/>
    </location>
</feature>
<dbReference type="GO" id="GO:0007606">
    <property type="term" value="P:sensory perception of chemical stimulus"/>
    <property type="evidence" value="ECO:0007669"/>
    <property type="project" value="UniProtKB-ARBA"/>
</dbReference>
<proteinExistence type="inferred from homology"/>
<evidence type="ECO:0000313" key="16">
    <source>
        <dbReference type="Proteomes" id="UP000694414"/>
    </source>
</evidence>